<evidence type="ECO:0000313" key="1">
    <source>
        <dbReference type="EMBL" id="RCJ40933.1"/>
    </source>
</evidence>
<sequence length="213" mass="25147">MNQESSFNSLPVGLHFYWYEAQQSEKHPHYWAQLCSSMHRLRFVCEELNTIYNASDINEALYRLEYHMENYLNRIYELRERAAQLLKAFSGSGDIGKFKGKATRKDEVERILPNNPEICSQYLDLLSLLDDDINLRNKNTHNTFLSLGYFNGFDIYNSHDLLIELQAHSIQYDKFVEELKEAIDQKILCYENKINKIIELTESLLKEMDFISV</sequence>
<proteinExistence type="predicted"/>
<gene>
    <name evidence="1" type="ORF">A6770_36975</name>
</gene>
<protein>
    <submittedName>
        <fullName evidence="1">Uncharacterized protein</fullName>
    </submittedName>
</protein>
<organism evidence="1 2">
    <name type="scientific">Nostoc minutum NIES-26</name>
    <dbReference type="NCBI Taxonomy" id="1844469"/>
    <lineage>
        <taxon>Bacteria</taxon>
        <taxon>Bacillati</taxon>
        <taxon>Cyanobacteriota</taxon>
        <taxon>Cyanophyceae</taxon>
        <taxon>Nostocales</taxon>
        <taxon>Nostocaceae</taxon>
        <taxon>Nostoc</taxon>
    </lineage>
</organism>
<reference evidence="1" key="1">
    <citation type="submission" date="2016-04" db="EMBL/GenBank/DDBJ databases">
        <authorList>
            <person name="Tabuchi Yagui T.R."/>
        </authorList>
    </citation>
    <scope>NUCLEOTIDE SEQUENCE [LARGE SCALE GENOMIC DNA]</scope>
    <source>
        <strain evidence="1">NIES-26</strain>
    </source>
</reference>
<evidence type="ECO:0000313" key="2">
    <source>
        <dbReference type="Proteomes" id="UP000252107"/>
    </source>
</evidence>
<name>A0A367RYY4_9NOSO</name>
<keyword evidence="2" id="KW-1185">Reference proteome</keyword>
<dbReference type="EMBL" id="LXQD01000035">
    <property type="protein sequence ID" value="RCJ40933.1"/>
    <property type="molecule type" value="Genomic_DNA"/>
</dbReference>
<dbReference type="Proteomes" id="UP000252107">
    <property type="component" value="Unassembled WGS sequence"/>
</dbReference>
<accession>A0A367RYY4</accession>
<comment type="caution">
    <text evidence="1">The sequence shown here is derived from an EMBL/GenBank/DDBJ whole genome shotgun (WGS) entry which is preliminary data.</text>
</comment>
<dbReference type="AlphaFoldDB" id="A0A367RYY4"/>